<keyword evidence="3" id="KW-1185">Reference proteome</keyword>
<feature type="transmembrane region" description="Helical" evidence="1">
    <location>
        <begin position="236"/>
        <end position="253"/>
    </location>
</feature>
<feature type="transmembrane region" description="Helical" evidence="1">
    <location>
        <begin position="20"/>
        <end position="41"/>
    </location>
</feature>
<feature type="transmembrane region" description="Helical" evidence="1">
    <location>
        <begin position="124"/>
        <end position="144"/>
    </location>
</feature>
<accession>A0A2S6H2F4</accession>
<keyword evidence="1" id="KW-0812">Transmembrane</keyword>
<reference evidence="2 3" key="1">
    <citation type="submission" date="2018-02" db="EMBL/GenBank/DDBJ databases">
        <title>Subsurface microbial communities from deep shales in Ohio and West Virginia, USA.</title>
        <authorList>
            <person name="Wrighton K."/>
        </authorList>
    </citation>
    <scope>NUCLEOTIDE SEQUENCE [LARGE SCALE GENOMIC DNA]</scope>
    <source>
        <strain evidence="2 3">OWC-G53F</strain>
    </source>
</reference>
<evidence type="ECO:0000313" key="2">
    <source>
        <dbReference type="EMBL" id="PPK71662.1"/>
    </source>
</evidence>
<feature type="transmembrane region" description="Helical" evidence="1">
    <location>
        <begin position="196"/>
        <end position="216"/>
    </location>
</feature>
<organism evidence="2 3">
    <name type="scientific">Methylobacter tundripaludum</name>
    <dbReference type="NCBI Taxonomy" id="173365"/>
    <lineage>
        <taxon>Bacteria</taxon>
        <taxon>Pseudomonadati</taxon>
        <taxon>Pseudomonadota</taxon>
        <taxon>Gammaproteobacteria</taxon>
        <taxon>Methylococcales</taxon>
        <taxon>Methylococcaceae</taxon>
        <taxon>Methylobacter</taxon>
    </lineage>
</organism>
<keyword evidence="1" id="KW-0472">Membrane</keyword>
<name>A0A2S6H2F4_9GAMM</name>
<dbReference type="EMBL" id="PTIY01000006">
    <property type="protein sequence ID" value="PPK71662.1"/>
    <property type="molecule type" value="Genomic_DNA"/>
</dbReference>
<keyword evidence="1" id="KW-1133">Transmembrane helix</keyword>
<dbReference type="AlphaFoldDB" id="A0A2S6H2F4"/>
<gene>
    <name evidence="2" type="ORF">B0F88_1069</name>
</gene>
<dbReference type="OrthoDB" id="7058081at2"/>
<evidence type="ECO:0000313" key="3">
    <source>
        <dbReference type="Proteomes" id="UP000238071"/>
    </source>
</evidence>
<protein>
    <submittedName>
        <fullName evidence="2">Uncharacterized protein</fullName>
    </submittedName>
</protein>
<evidence type="ECO:0000256" key="1">
    <source>
        <dbReference type="SAM" id="Phobius"/>
    </source>
</evidence>
<feature type="transmembrane region" description="Helical" evidence="1">
    <location>
        <begin position="73"/>
        <end position="93"/>
    </location>
</feature>
<comment type="caution">
    <text evidence="2">The sequence shown here is derived from an EMBL/GenBank/DDBJ whole genome shotgun (WGS) entry which is preliminary data.</text>
</comment>
<feature type="transmembrane region" description="Helical" evidence="1">
    <location>
        <begin position="150"/>
        <end position="175"/>
    </location>
</feature>
<feature type="transmembrane region" description="Helical" evidence="1">
    <location>
        <begin position="48"/>
        <end position="67"/>
    </location>
</feature>
<sequence length="287" mass="32219">MQFTFPPGRTWFYEVWHHKASVLGAVLAIISLSLAHYAGFLMKVPLQIVAVAGMSLAKGVTATFLFYMFFCAVFARVFTSMLQLVVLPFLALTDRLERGFSRKMDWTHQRRFVRSHTQTIKWEGHIWIAIQAFLFLLLMLGIYVEFTITWISGVGLFTSIVLVLLSGLVRSGFFLQPSPSTFSRKIKKRPARSGRAASAAFVTITAALILVAFFMGGMRASLLRDQEPQMTMTKDFTGMATVIASSEGALLLFQKQGIELRYIYSTPEFTTSIETKPVFPPIGSKKE</sequence>
<dbReference type="RefSeq" id="WP_104423551.1">
    <property type="nucleotide sequence ID" value="NZ_PTIY01000006.1"/>
</dbReference>
<dbReference type="Proteomes" id="UP000238071">
    <property type="component" value="Unassembled WGS sequence"/>
</dbReference>
<proteinExistence type="predicted"/>